<dbReference type="SMART" id="SM00353">
    <property type="entry name" value="HLH"/>
    <property type="match status" value="1"/>
</dbReference>
<dbReference type="GO" id="GO:0005634">
    <property type="term" value="C:nucleus"/>
    <property type="evidence" value="ECO:0007669"/>
    <property type="project" value="UniProtKB-SubCell"/>
</dbReference>
<dbReference type="PANTHER" id="PTHR11969:SF54">
    <property type="entry name" value="MAD-LIKE PROTEIN 1"/>
    <property type="match status" value="1"/>
</dbReference>
<evidence type="ECO:0000256" key="5">
    <source>
        <dbReference type="ARBA" id="ARBA00023242"/>
    </source>
</evidence>
<keyword evidence="5" id="KW-0539">Nucleus</keyword>
<dbReference type="Pfam" id="PF00010">
    <property type="entry name" value="HLH"/>
    <property type="match status" value="1"/>
</dbReference>
<keyword evidence="2" id="KW-0805">Transcription regulation</keyword>
<accession>A0AA36CCA1</accession>
<dbReference type="InterPro" id="IPR036638">
    <property type="entry name" value="HLH_DNA-bd_sf"/>
</dbReference>
<dbReference type="EMBL" id="CATQJA010002641">
    <property type="protein sequence ID" value="CAJ0575900.1"/>
    <property type="molecule type" value="Genomic_DNA"/>
</dbReference>
<evidence type="ECO:0000256" key="1">
    <source>
        <dbReference type="ARBA" id="ARBA00004123"/>
    </source>
</evidence>
<dbReference type="InterPro" id="IPR011598">
    <property type="entry name" value="bHLH_dom"/>
</dbReference>
<evidence type="ECO:0000256" key="2">
    <source>
        <dbReference type="ARBA" id="ARBA00023015"/>
    </source>
</evidence>
<gene>
    <name evidence="9" type="ORF">MSPICULIGERA_LOCUS14202</name>
    <name evidence="8" type="ORF">MSPICULIGERA_LOCUS4171</name>
</gene>
<feature type="non-terminal residue" evidence="8">
    <location>
        <position position="1"/>
    </location>
</feature>
<feature type="compositionally biased region" description="Polar residues" evidence="6">
    <location>
        <begin position="55"/>
        <end position="80"/>
    </location>
</feature>
<dbReference type="GO" id="GO:0000981">
    <property type="term" value="F:DNA-binding transcription factor activity, RNA polymerase II-specific"/>
    <property type="evidence" value="ECO:0007669"/>
    <property type="project" value="TreeGrafter"/>
</dbReference>
<protein>
    <recommendedName>
        <fullName evidence="7">BHLH domain-containing protein</fullName>
    </recommendedName>
</protein>
<sequence>MLAIDSLLTAARILEAANQHQTIAASTSLFLDTHIPDELELRDLVNQKMRVKRPMSNSSATSSEPYTISCKNSSTKQSRTAHNELEKNRRANLKDCLDTLKSLVPDSQDAAKNTTLALLTRAHDHIEKLDDELAEADHIIAQLEAKKLALLSKLSGAPQPVISSEAVMHPQYRPESTMSLPCSSRSSPLLETTFSSVAPSPAPQILDPVKEGLVSPFPLCYPSSSLYPHFDLSQHASILQELGLPLQHLIV</sequence>
<dbReference type="PANTHER" id="PTHR11969">
    <property type="entry name" value="MAX DIMERIZATION, MAD"/>
    <property type="match status" value="1"/>
</dbReference>
<evidence type="ECO:0000313" key="9">
    <source>
        <dbReference type="EMBL" id="CAJ0575900.1"/>
    </source>
</evidence>
<dbReference type="Proteomes" id="UP001177023">
    <property type="component" value="Unassembled WGS sequence"/>
</dbReference>
<dbReference type="PROSITE" id="PS50888">
    <property type="entry name" value="BHLH"/>
    <property type="match status" value="1"/>
</dbReference>
<reference evidence="8" key="1">
    <citation type="submission" date="2023-06" db="EMBL/GenBank/DDBJ databases">
        <authorList>
            <person name="Delattre M."/>
        </authorList>
    </citation>
    <scope>NUCLEOTIDE SEQUENCE</scope>
    <source>
        <strain evidence="8">AF72</strain>
    </source>
</reference>
<dbReference type="GO" id="GO:0046983">
    <property type="term" value="F:protein dimerization activity"/>
    <property type="evidence" value="ECO:0007669"/>
    <property type="project" value="InterPro"/>
</dbReference>
<dbReference type="GO" id="GO:0000978">
    <property type="term" value="F:RNA polymerase II cis-regulatory region sequence-specific DNA binding"/>
    <property type="evidence" value="ECO:0007669"/>
    <property type="project" value="TreeGrafter"/>
</dbReference>
<evidence type="ECO:0000256" key="4">
    <source>
        <dbReference type="ARBA" id="ARBA00023163"/>
    </source>
</evidence>
<evidence type="ECO:0000256" key="3">
    <source>
        <dbReference type="ARBA" id="ARBA00023125"/>
    </source>
</evidence>
<comment type="subcellular location">
    <subcellularLocation>
        <location evidence="1">Nucleus</location>
    </subcellularLocation>
</comment>
<dbReference type="AlphaFoldDB" id="A0AA36CCA1"/>
<name>A0AA36CCA1_9BILA</name>
<dbReference type="CDD" id="cd11401">
    <property type="entry name" value="bHLHzip_Mad"/>
    <property type="match status" value="1"/>
</dbReference>
<keyword evidence="3" id="KW-0238">DNA-binding</keyword>
<evidence type="ECO:0000256" key="6">
    <source>
        <dbReference type="SAM" id="MobiDB-lite"/>
    </source>
</evidence>
<proteinExistence type="predicted"/>
<dbReference type="EMBL" id="CATQJA010001066">
    <property type="protein sequence ID" value="CAJ0565534.1"/>
    <property type="molecule type" value="Genomic_DNA"/>
</dbReference>
<keyword evidence="10" id="KW-1185">Reference proteome</keyword>
<evidence type="ECO:0000313" key="10">
    <source>
        <dbReference type="Proteomes" id="UP001177023"/>
    </source>
</evidence>
<organism evidence="8 10">
    <name type="scientific">Mesorhabditis spiculigera</name>
    <dbReference type="NCBI Taxonomy" id="96644"/>
    <lineage>
        <taxon>Eukaryota</taxon>
        <taxon>Metazoa</taxon>
        <taxon>Ecdysozoa</taxon>
        <taxon>Nematoda</taxon>
        <taxon>Chromadorea</taxon>
        <taxon>Rhabditida</taxon>
        <taxon>Rhabditina</taxon>
        <taxon>Rhabditomorpha</taxon>
        <taxon>Rhabditoidea</taxon>
        <taxon>Rhabditidae</taxon>
        <taxon>Mesorhabditinae</taxon>
        <taxon>Mesorhabditis</taxon>
    </lineage>
</organism>
<evidence type="ECO:0000313" key="8">
    <source>
        <dbReference type="EMBL" id="CAJ0565534.1"/>
    </source>
</evidence>
<keyword evidence="4" id="KW-0804">Transcription</keyword>
<feature type="region of interest" description="Disordered" evidence="6">
    <location>
        <begin position="52"/>
        <end position="87"/>
    </location>
</feature>
<feature type="domain" description="BHLH" evidence="7">
    <location>
        <begin position="77"/>
        <end position="129"/>
    </location>
</feature>
<dbReference type="SUPFAM" id="SSF47459">
    <property type="entry name" value="HLH, helix-loop-helix DNA-binding domain"/>
    <property type="match status" value="1"/>
</dbReference>
<comment type="caution">
    <text evidence="8">The sequence shown here is derived from an EMBL/GenBank/DDBJ whole genome shotgun (WGS) entry which is preliminary data.</text>
</comment>
<dbReference type="Gene3D" id="4.10.280.10">
    <property type="entry name" value="Helix-loop-helix DNA-binding domain"/>
    <property type="match status" value="1"/>
</dbReference>
<evidence type="ECO:0000259" key="7">
    <source>
        <dbReference type="PROSITE" id="PS50888"/>
    </source>
</evidence>